<sequence>MASAWELACKTGDLAECVNVSAGLDIAEKNEGLKKSSRYGHKDIVSHFLDVGADPNDQYAYALRHACGNGHSEIVATLIERHTTSIKST</sequence>
<name>A0A0L0G036_9EUKA</name>
<dbReference type="RefSeq" id="XP_014156093.1">
    <property type="nucleotide sequence ID" value="XM_014300618.1"/>
</dbReference>
<dbReference type="Gene3D" id="1.25.40.20">
    <property type="entry name" value="Ankyrin repeat-containing domain"/>
    <property type="match status" value="1"/>
</dbReference>
<evidence type="ECO:0000313" key="1">
    <source>
        <dbReference type="EMBL" id="KNC82191.1"/>
    </source>
</evidence>
<protein>
    <recommendedName>
        <fullName evidence="3">Ankyrin repeat protein</fullName>
    </recommendedName>
</protein>
<dbReference type="InterPro" id="IPR036770">
    <property type="entry name" value="Ankyrin_rpt-contain_sf"/>
</dbReference>
<organism evidence="1 2">
    <name type="scientific">Sphaeroforma arctica JP610</name>
    <dbReference type="NCBI Taxonomy" id="667725"/>
    <lineage>
        <taxon>Eukaryota</taxon>
        <taxon>Ichthyosporea</taxon>
        <taxon>Ichthyophonida</taxon>
        <taxon>Sphaeroforma</taxon>
    </lineage>
</organism>
<dbReference type="SUPFAM" id="SSF48403">
    <property type="entry name" value="Ankyrin repeat"/>
    <property type="match status" value="1"/>
</dbReference>
<dbReference type="InterPro" id="IPR002110">
    <property type="entry name" value="Ankyrin_rpt"/>
</dbReference>
<gene>
    <name evidence="1" type="ORF">SARC_05511</name>
</gene>
<dbReference type="Proteomes" id="UP000054560">
    <property type="component" value="Unassembled WGS sequence"/>
</dbReference>
<feature type="non-terminal residue" evidence="1">
    <location>
        <position position="89"/>
    </location>
</feature>
<evidence type="ECO:0008006" key="3">
    <source>
        <dbReference type="Google" id="ProtNLM"/>
    </source>
</evidence>
<evidence type="ECO:0000313" key="2">
    <source>
        <dbReference type="Proteomes" id="UP000054560"/>
    </source>
</evidence>
<reference evidence="1 2" key="1">
    <citation type="submission" date="2011-02" db="EMBL/GenBank/DDBJ databases">
        <title>The Genome Sequence of Sphaeroforma arctica JP610.</title>
        <authorList>
            <consortium name="The Broad Institute Genome Sequencing Platform"/>
            <person name="Russ C."/>
            <person name="Cuomo C."/>
            <person name="Young S.K."/>
            <person name="Zeng Q."/>
            <person name="Gargeya S."/>
            <person name="Alvarado L."/>
            <person name="Berlin A."/>
            <person name="Chapman S.B."/>
            <person name="Chen Z."/>
            <person name="Freedman E."/>
            <person name="Gellesch M."/>
            <person name="Goldberg J."/>
            <person name="Griggs A."/>
            <person name="Gujja S."/>
            <person name="Heilman E."/>
            <person name="Heiman D."/>
            <person name="Howarth C."/>
            <person name="Mehta T."/>
            <person name="Neiman D."/>
            <person name="Pearson M."/>
            <person name="Roberts A."/>
            <person name="Saif S."/>
            <person name="Shea T."/>
            <person name="Shenoy N."/>
            <person name="Sisk P."/>
            <person name="Stolte C."/>
            <person name="Sykes S."/>
            <person name="White J."/>
            <person name="Yandava C."/>
            <person name="Burger G."/>
            <person name="Gray M.W."/>
            <person name="Holland P.W.H."/>
            <person name="King N."/>
            <person name="Lang F.B.F."/>
            <person name="Roger A.J."/>
            <person name="Ruiz-Trillo I."/>
            <person name="Haas B."/>
            <person name="Nusbaum C."/>
            <person name="Birren B."/>
        </authorList>
    </citation>
    <scope>NUCLEOTIDE SEQUENCE [LARGE SCALE GENOMIC DNA]</scope>
    <source>
        <strain evidence="1 2">JP610</strain>
    </source>
</reference>
<dbReference type="EMBL" id="KQ241950">
    <property type="protein sequence ID" value="KNC82191.1"/>
    <property type="molecule type" value="Genomic_DNA"/>
</dbReference>
<accession>A0A0L0G036</accession>
<proteinExistence type="predicted"/>
<dbReference type="AlphaFoldDB" id="A0A0L0G036"/>
<dbReference type="Pfam" id="PF12796">
    <property type="entry name" value="Ank_2"/>
    <property type="match status" value="1"/>
</dbReference>
<dbReference type="GeneID" id="25906015"/>
<keyword evidence="2" id="KW-1185">Reference proteome</keyword>